<dbReference type="PANTHER" id="PTHR22878:SF63">
    <property type="entry name" value="DYNEIN AXONEMAL HEAVY CHAIN 10"/>
    <property type="match status" value="1"/>
</dbReference>
<dbReference type="GO" id="GO:0007018">
    <property type="term" value="P:microtubule-based movement"/>
    <property type="evidence" value="ECO:0007669"/>
    <property type="project" value="InterPro"/>
</dbReference>
<gene>
    <name evidence="3" type="ORF">A3Q56_07866</name>
</gene>
<organism evidence="3 4">
    <name type="scientific">Intoshia linei</name>
    <dbReference type="NCBI Taxonomy" id="1819745"/>
    <lineage>
        <taxon>Eukaryota</taxon>
        <taxon>Metazoa</taxon>
        <taxon>Spiralia</taxon>
        <taxon>Lophotrochozoa</taxon>
        <taxon>Mesozoa</taxon>
        <taxon>Orthonectida</taxon>
        <taxon>Rhopaluridae</taxon>
        <taxon>Intoshia</taxon>
    </lineage>
</organism>
<keyword evidence="4" id="KW-1185">Reference proteome</keyword>
<evidence type="ECO:0000256" key="1">
    <source>
        <dbReference type="SAM" id="MobiDB-lite"/>
    </source>
</evidence>
<dbReference type="EMBL" id="LWCA01001849">
    <property type="protein sequence ID" value="OAF64424.1"/>
    <property type="molecule type" value="Genomic_DNA"/>
</dbReference>
<sequence>MDDLRIEWISKQICNYFDIFEMECFEDLLHRNDDVAELSICQFLSDSATDISPILFFTKYTYEEEREYEISIDEVSKESEKNVTSENNESSDINSQKSKKSNEIEEKNGIPKEGVENNENKVDMNETTIGDANIKKTKIITEKIEKVALNMKCFNVKPSNAEKELQDIISNVDNDYIIYIVRTTDKLIQLPSNEDECQDIMPENIEIGLLNTFDLLKIMQPTLSKIYTTFLSYNQHITLETSDLKNASRRASIKFDHKLKTEGIDMQPGGYVIRDEFLLSLQTFCQNVSQTSHQLDGDVKLKDIPEKLIEAKTSIEIIDNNELKSFMIDICENWYNQLNGAVLKFQQVQPSRNGPLAEVEYWKERNFLFSSLYEQLKRTDIDHIFAAYNMYLTRSMSTESEELDNKNDNLKIYKLKSKPSYVQTKFDKLMREISKYYVEANDNVRFLSTLERNFKNVTYSVSFQSVIDTLPSLMNSLRMIWIISRHYNTDDRMIPLMERIAWEILERVTRVITIRNLFDNKPHEIKRKTLEARTTLDSWKSAYMDTRAKIEICGRDSRWEFDRKRLFEKTDFASSICTDLFNIAQILEEFYNIFGPELMSVTGDIKKIEKTLERVNNLVVPIKNVITDI</sequence>
<evidence type="ECO:0000259" key="2">
    <source>
        <dbReference type="Pfam" id="PF08385"/>
    </source>
</evidence>
<dbReference type="GO" id="GO:0051959">
    <property type="term" value="F:dynein light intermediate chain binding"/>
    <property type="evidence" value="ECO:0007669"/>
    <property type="project" value="InterPro"/>
</dbReference>
<protein>
    <recommendedName>
        <fullName evidence="2">Dynein heavy chain tail domain-containing protein</fullName>
    </recommendedName>
</protein>
<name>A0A177AT64_9BILA</name>
<reference evidence="3 4" key="1">
    <citation type="submission" date="2016-04" db="EMBL/GenBank/DDBJ databases">
        <title>The genome of Intoshia linei affirms orthonectids as highly simplified spiralians.</title>
        <authorList>
            <person name="Mikhailov K.V."/>
            <person name="Slusarev G.S."/>
            <person name="Nikitin M.A."/>
            <person name="Logacheva M.D."/>
            <person name="Penin A."/>
            <person name="Aleoshin V."/>
            <person name="Panchin Y.V."/>
        </authorList>
    </citation>
    <scope>NUCLEOTIDE SEQUENCE [LARGE SCALE GENOMIC DNA]</scope>
    <source>
        <strain evidence="3">Intl2013</strain>
        <tissue evidence="3">Whole animal</tissue>
    </source>
</reference>
<proteinExistence type="predicted"/>
<dbReference type="PANTHER" id="PTHR22878">
    <property type="entry name" value="DYNEIN HEAVY CHAIN 6, AXONEMAL-LIKE-RELATED"/>
    <property type="match status" value="1"/>
</dbReference>
<feature type="compositionally biased region" description="Basic and acidic residues" evidence="1">
    <location>
        <begin position="100"/>
        <end position="120"/>
    </location>
</feature>
<dbReference type="InterPro" id="IPR013594">
    <property type="entry name" value="Dynein_heavy_tail"/>
</dbReference>
<dbReference type="Pfam" id="PF08385">
    <property type="entry name" value="DHC_N1"/>
    <property type="match status" value="1"/>
</dbReference>
<accession>A0A177AT64</accession>
<dbReference type="AlphaFoldDB" id="A0A177AT64"/>
<dbReference type="InterPro" id="IPR026983">
    <property type="entry name" value="DHC"/>
</dbReference>
<dbReference type="OrthoDB" id="10251809at2759"/>
<evidence type="ECO:0000313" key="3">
    <source>
        <dbReference type="EMBL" id="OAF64424.1"/>
    </source>
</evidence>
<dbReference type="GO" id="GO:0045505">
    <property type="term" value="F:dynein intermediate chain binding"/>
    <property type="evidence" value="ECO:0007669"/>
    <property type="project" value="InterPro"/>
</dbReference>
<feature type="region of interest" description="Disordered" evidence="1">
    <location>
        <begin position="75"/>
        <end position="120"/>
    </location>
</feature>
<feature type="domain" description="Dynein heavy chain tail" evidence="2">
    <location>
        <begin position="330"/>
        <end position="625"/>
    </location>
</feature>
<comment type="caution">
    <text evidence="3">The sequence shown here is derived from an EMBL/GenBank/DDBJ whole genome shotgun (WGS) entry which is preliminary data.</text>
</comment>
<evidence type="ECO:0000313" key="4">
    <source>
        <dbReference type="Proteomes" id="UP000078046"/>
    </source>
</evidence>
<dbReference type="Proteomes" id="UP000078046">
    <property type="component" value="Unassembled WGS sequence"/>
</dbReference>
<dbReference type="GO" id="GO:0030286">
    <property type="term" value="C:dynein complex"/>
    <property type="evidence" value="ECO:0007669"/>
    <property type="project" value="InterPro"/>
</dbReference>